<accession>A0A8H4V977</accession>
<feature type="transmembrane region" description="Helical" evidence="1">
    <location>
        <begin position="32"/>
        <end position="56"/>
    </location>
</feature>
<organism evidence="2 3">
    <name type="scientific">Ophiocordyceps sinensis</name>
    <dbReference type="NCBI Taxonomy" id="72228"/>
    <lineage>
        <taxon>Eukaryota</taxon>
        <taxon>Fungi</taxon>
        <taxon>Dikarya</taxon>
        <taxon>Ascomycota</taxon>
        <taxon>Pezizomycotina</taxon>
        <taxon>Sordariomycetes</taxon>
        <taxon>Hypocreomycetidae</taxon>
        <taxon>Hypocreales</taxon>
        <taxon>Ophiocordycipitaceae</taxon>
        <taxon>Ophiocordyceps</taxon>
    </lineage>
</organism>
<evidence type="ECO:0000313" key="2">
    <source>
        <dbReference type="EMBL" id="KAF4512391.1"/>
    </source>
</evidence>
<evidence type="ECO:0000256" key="1">
    <source>
        <dbReference type="SAM" id="Phobius"/>
    </source>
</evidence>
<dbReference type="Proteomes" id="UP000557566">
    <property type="component" value="Unassembled WGS sequence"/>
</dbReference>
<gene>
    <name evidence="2" type="ORF">G6O67_001538</name>
</gene>
<dbReference type="PANTHER" id="PTHR35895:SF1">
    <property type="entry name" value="LIPID-BINDING SERUM GLYCOPROTEIN C-TERMINAL DOMAIN-CONTAINING PROTEIN"/>
    <property type="match status" value="1"/>
</dbReference>
<dbReference type="AlphaFoldDB" id="A0A8H4V977"/>
<dbReference type="OrthoDB" id="10039566at2759"/>
<proteinExistence type="predicted"/>
<dbReference type="EMBL" id="JAAVMX010000002">
    <property type="protein sequence ID" value="KAF4512391.1"/>
    <property type="molecule type" value="Genomic_DNA"/>
</dbReference>
<evidence type="ECO:0000313" key="3">
    <source>
        <dbReference type="Proteomes" id="UP000557566"/>
    </source>
</evidence>
<keyword evidence="1" id="KW-1133">Transmembrane helix</keyword>
<sequence length="343" mass="38067">MSDSKHEVSQAEHGIPARRSKKRACANHCKRFWWLHLLGLCCIVAIVVCLIIFVAVPKLAQRKLDEATLEIQGVNILQTTPDSFLMEINSTITTDGKIHADIDAFEGTMSLDSDDAKPFVALQFPKTTADKFQMVNISQTVQIRDREAFGQFNIAFFQQAKLRVRVQGKTRVQPEGLARKYDVDFRKTLEINGLNLFKGTKVTDGTVDLMSTKGKPNFKGTAEIPNNSHFTLEIGNATFTDFADEQNLGTLVIRNLVVRPGINKVDIEAELDQLKVLKIVGKKPYCDTGVVPFHLLGTDVENNGQKLDYFTTTLASANQTVDIDIGSILKKTIKGFELSCSSS</sequence>
<dbReference type="InterPro" id="IPR022185">
    <property type="entry name" value="DUF3712"/>
</dbReference>
<dbReference type="Pfam" id="PF12505">
    <property type="entry name" value="DUF3712"/>
    <property type="match status" value="1"/>
</dbReference>
<keyword evidence="1" id="KW-0812">Transmembrane</keyword>
<name>A0A8H4V977_9HYPO</name>
<dbReference type="InterPro" id="IPR046368">
    <property type="entry name" value="Tag1"/>
</dbReference>
<reference evidence="2 3" key="1">
    <citation type="journal article" date="2020" name="Genome Biol. Evol.">
        <title>A new high-quality draft genome assembly of the Chinese cordyceps Ophiocordyceps sinensis.</title>
        <authorList>
            <person name="Shu R."/>
            <person name="Zhang J."/>
            <person name="Meng Q."/>
            <person name="Zhang H."/>
            <person name="Zhou G."/>
            <person name="Li M."/>
            <person name="Wu P."/>
            <person name="Zhao Y."/>
            <person name="Chen C."/>
            <person name="Qin Q."/>
        </authorList>
    </citation>
    <scope>NUCLEOTIDE SEQUENCE [LARGE SCALE GENOMIC DNA]</scope>
    <source>
        <strain evidence="2 3">IOZ07</strain>
    </source>
</reference>
<dbReference type="PANTHER" id="PTHR35895">
    <property type="entry name" value="CHROMOSOME 16, WHOLE GENOME SHOTGUN SEQUENCE"/>
    <property type="match status" value="1"/>
</dbReference>
<comment type="caution">
    <text evidence="2">The sequence shown here is derived from an EMBL/GenBank/DDBJ whole genome shotgun (WGS) entry which is preliminary data.</text>
</comment>
<keyword evidence="3" id="KW-1185">Reference proteome</keyword>
<dbReference type="GO" id="GO:0000329">
    <property type="term" value="C:fungal-type vacuole membrane"/>
    <property type="evidence" value="ECO:0007669"/>
    <property type="project" value="InterPro"/>
</dbReference>
<keyword evidence="1" id="KW-0472">Membrane</keyword>
<protein>
    <submittedName>
        <fullName evidence="2">Uncharacterized protein</fullName>
    </submittedName>
</protein>